<keyword evidence="2" id="KW-1185">Reference proteome</keyword>
<protein>
    <recommendedName>
        <fullName evidence="3">SIR2-like domain-containing protein</fullName>
    </recommendedName>
</protein>
<gene>
    <name evidence="1" type="ORF">GCM10010123_20210</name>
</gene>
<evidence type="ECO:0000313" key="1">
    <source>
        <dbReference type="EMBL" id="GGJ90328.1"/>
    </source>
</evidence>
<evidence type="ECO:0000313" key="2">
    <source>
        <dbReference type="Proteomes" id="UP000649739"/>
    </source>
</evidence>
<dbReference type="EMBL" id="BMQB01000003">
    <property type="protein sequence ID" value="GGJ90328.1"/>
    <property type="molecule type" value="Genomic_DNA"/>
</dbReference>
<reference evidence="1" key="1">
    <citation type="journal article" date="2014" name="Int. J. Syst. Evol. Microbiol.">
        <title>Complete genome sequence of Corynebacterium casei LMG S-19264T (=DSM 44701T), isolated from a smear-ripened cheese.</title>
        <authorList>
            <consortium name="US DOE Joint Genome Institute (JGI-PGF)"/>
            <person name="Walter F."/>
            <person name="Albersmeier A."/>
            <person name="Kalinowski J."/>
            <person name="Ruckert C."/>
        </authorList>
    </citation>
    <scope>NUCLEOTIDE SEQUENCE</scope>
    <source>
        <strain evidence="1">JCM 3090</strain>
    </source>
</reference>
<name>A0A8J3B9N9_9ACTN</name>
<evidence type="ECO:0008006" key="3">
    <source>
        <dbReference type="Google" id="ProtNLM"/>
    </source>
</evidence>
<sequence length="360" mass="39145">MRTALIGNGLSVAHNQDLSSSKLFEELKSRFSSVSAPDTTEAAFKKLATSLDPGTGYDLENLIGPLDILDGAMSALEDLTALTDGLGPSLSDSVAETRAVTKQLYRHGVSHVLELIAERSLGHGTDHAKALCARVAQLGDAWCLATLNYDGILVSAALEVLKGNIADLADGRPAAEFKIDVVPGGPIITGNRLRTVADLPCIYSVVNLHGSLGWLRSGSDHVKFQIDALRGAGYWSAWREDRTQWAPSVILTNQAAKGRLIREYPFRFAYSYFFDRLVESKHWYIIGYGFGDRVLNEVLRRVARTAFPSARKCYVVTKEGSPDPAMILDVLGVDLMRNTTICDHGMPAAIDCVHSPGHFT</sequence>
<proteinExistence type="predicted"/>
<organism evidence="1 2">
    <name type="scientific">Pilimelia anulata</name>
    <dbReference type="NCBI Taxonomy" id="53371"/>
    <lineage>
        <taxon>Bacteria</taxon>
        <taxon>Bacillati</taxon>
        <taxon>Actinomycetota</taxon>
        <taxon>Actinomycetes</taxon>
        <taxon>Micromonosporales</taxon>
        <taxon>Micromonosporaceae</taxon>
        <taxon>Pilimelia</taxon>
    </lineage>
</organism>
<reference evidence="1" key="2">
    <citation type="submission" date="2020-09" db="EMBL/GenBank/DDBJ databases">
        <authorList>
            <person name="Sun Q."/>
            <person name="Ohkuma M."/>
        </authorList>
    </citation>
    <scope>NUCLEOTIDE SEQUENCE</scope>
    <source>
        <strain evidence="1">JCM 3090</strain>
    </source>
</reference>
<dbReference type="RefSeq" id="WP_189169789.1">
    <property type="nucleotide sequence ID" value="NZ_BMQB01000003.1"/>
</dbReference>
<dbReference type="AlphaFoldDB" id="A0A8J3B9N9"/>
<comment type="caution">
    <text evidence="1">The sequence shown here is derived from an EMBL/GenBank/DDBJ whole genome shotgun (WGS) entry which is preliminary data.</text>
</comment>
<accession>A0A8J3B9N9</accession>
<dbReference type="Proteomes" id="UP000649739">
    <property type="component" value="Unassembled WGS sequence"/>
</dbReference>